<keyword evidence="6" id="KW-0012">Acyltransferase</keyword>
<evidence type="ECO:0000313" key="6">
    <source>
        <dbReference type="EMBL" id="MDT2544436.1"/>
    </source>
</evidence>
<dbReference type="InterPro" id="IPR051215">
    <property type="entry name" value="GRE"/>
</dbReference>
<dbReference type="GO" id="GO:0005829">
    <property type="term" value="C:cytosol"/>
    <property type="evidence" value="ECO:0007669"/>
    <property type="project" value="TreeGrafter"/>
</dbReference>
<dbReference type="SUPFAM" id="SSF51998">
    <property type="entry name" value="PFL-like glycyl radical enzymes"/>
    <property type="match status" value="1"/>
</dbReference>
<gene>
    <name evidence="6" type="ORF">P7D69_08825</name>
</gene>
<dbReference type="AlphaFoldDB" id="A0AAW8T9D0"/>
<keyword evidence="6" id="KW-0808">Transferase</keyword>
<dbReference type="Pfam" id="PF02901">
    <property type="entry name" value="PFL-like"/>
    <property type="match status" value="1"/>
</dbReference>
<dbReference type="InterPro" id="IPR010098">
    <property type="entry name" value="PFL2/GDeHydtase_fam"/>
</dbReference>
<evidence type="ECO:0000259" key="4">
    <source>
        <dbReference type="PROSITE" id="PS51149"/>
    </source>
</evidence>
<feature type="domain" description="Glycine radical" evidence="4">
    <location>
        <begin position="665"/>
        <end position="785"/>
    </location>
</feature>
<keyword evidence="2" id="KW-0456">Lyase</keyword>
<evidence type="ECO:0000256" key="2">
    <source>
        <dbReference type="ARBA" id="ARBA00023239"/>
    </source>
</evidence>
<dbReference type="EMBL" id="JARPXL010000007">
    <property type="protein sequence ID" value="MDT2544436.1"/>
    <property type="molecule type" value="Genomic_DNA"/>
</dbReference>
<dbReference type="GO" id="GO:0016829">
    <property type="term" value="F:lyase activity"/>
    <property type="evidence" value="ECO:0007669"/>
    <property type="project" value="UniProtKB-KW"/>
</dbReference>
<dbReference type="Pfam" id="PF01228">
    <property type="entry name" value="Gly_radical"/>
    <property type="match status" value="1"/>
</dbReference>
<dbReference type="InterPro" id="IPR001150">
    <property type="entry name" value="Gly_radical"/>
</dbReference>
<reference evidence="6" key="1">
    <citation type="submission" date="2023-03" db="EMBL/GenBank/DDBJ databases">
        <authorList>
            <person name="Shen W."/>
            <person name="Cai J."/>
        </authorList>
    </citation>
    <scope>NUCLEOTIDE SEQUENCE</scope>
    <source>
        <strain evidence="6">Y15</strain>
    </source>
</reference>
<dbReference type="PANTHER" id="PTHR43641:SF3">
    <property type="entry name" value="DEHYDRATASE PFLD-RELATED"/>
    <property type="match status" value="1"/>
</dbReference>
<dbReference type="InterPro" id="IPR004184">
    <property type="entry name" value="PFL_dom"/>
</dbReference>
<name>A0AAW8T9D0_9ENTE</name>
<dbReference type="PROSITE" id="PS51149">
    <property type="entry name" value="GLY_RADICAL_2"/>
    <property type="match status" value="1"/>
</dbReference>
<dbReference type="PROSITE" id="PS51554">
    <property type="entry name" value="PFL"/>
    <property type="match status" value="1"/>
</dbReference>
<comment type="caution">
    <text evidence="6">The sequence shown here is derived from an EMBL/GenBank/DDBJ whole genome shotgun (WGS) entry which is preliminary data.</text>
</comment>
<evidence type="ECO:0000256" key="3">
    <source>
        <dbReference type="PROSITE-ProRule" id="PRU00493"/>
    </source>
</evidence>
<evidence type="ECO:0000256" key="1">
    <source>
        <dbReference type="ARBA" id="ARBA00022818"/>
    </source>
</evidence>
<dbReference type="PANTHER" id="PTHR43641">
    <property type="entry name" value="FORMATE ACETYLTRANSFERASE 3-RELATED"/>
    <property type="match status" value="1"/>
</dbReference>
<evidence type="ECO:0000313" key="7">
    <source>
        <dbReference type="Proteomes" id="UP001254770"/>
    </source>
</evidence>
<dbReference type="EC" id="2.3.1.54" evidence="6"/>
<evidence type="ECO:0000259" key="5">
    <source>
        <dbReference type="PROSITE" id="PS51554"/>
    </source>
</evidence>
<sequence>MKNLGTGVINHEKNIANVVVKGNPRIQMMKDHLFKEKRQISLERALLYTESYRQTEGEPTIIRRAKAVAHILEKVEISIREGELLVGNRTVRPRSGILSPEMDPYWIMQEINTIASRPQDQFEFTEADKKIYREELYPYWEKHSMKDFINGELTDEVKRALKDEVFKLNQTDKGQGHIIMDFPGILSRGIGNYLILLEKKISEEPDNHFYQAGKIVFTAMKDHFIRYAELAEESSRSEKDQQRCRELQAIAEMCRKLSIEKPDSFYEALQLLWMTSIVGQYESNASSLSLGRMDQYLYPFYQMSLQAGVDEKFLYEVLGDFYIKTNDVVLLRSKSSAKCFAGFPTGYTVVLGGLDELGHTSVNPLSFLMLELYHEILLPQPNLSVRMNELIPRRFLLKTVETIRLGTGIPQLFNDEVCVPAFLSKGVSLDDARDYATVGCVETSIPGKTYGLHDIALFNLLRIMELSMYELRADTELTYEQLVETIEKKIDYYVELVVKGSNIVDLGHRHYAPTPFLSVLIDDCLAKGKDVTEGGARYNFSGVQGIGEANLSDSLYVIKKMVFEKKEMSFSQLVEALEANFSGEYADLQTHVIQDFEKFGNDDEELDIIAAKLFRHYAKELEKYENVRGGKFIPGAYTVSAHIPLGEAVGATPDGRKAQEQLADGGLSPMVGRDHLGPTAVLKSVSKLDNYLTVNGSLLNLKFQPNTLKGQQGLNKFADFLMAFTKLKIQHVQFNVQSKETLLEAQKHPEKYSGLLVRVAGYSAFFVDLNKQIQDDIIARVEHQL</sequence>
<organism evidence="6 7">
    <name type="scientific">Enterococcus raffinosus</name>
    <dbReference type="NCBI Taxonomy" id="71452"/>
    <lineage>
        <taxon>Bacteria</taxon>
        <taxon>Bacillati</taxon>
        <taxon>Bacillota</taxon>
        <taxon>Bacilli</taxon>
        <taxon>Lactobacillales</taxon>
        <taxon>Enterococcaceae</taxon>
        <taxon>Enterococcus</taxon>
    </lineage>
</organism>
<proteinExistence type="predicted"/>
<dbReference type="Gene3D" id="3.20.70.20">
    <property type="match status" value="1"/>
</dbReference>
<accession>A0AAW8T9D0</accession>
<protein>
    <submittedName>
        <fullName evidence="6">Formate C-acetyltransferase</fullName>
        <ecNumber evidence="6">2.3.1.54</ecNumber>
    </submittedName>
</protein>
<dbReference type="NCBIfam" id="TIGR01774">
    <property type="entry name" value="PFL2-3"/>
    <property type="match status" value="1"/>
</dbReference>
<keyword evidence="1 3" id="KW-0556">Organic radical</keyword>
<dbReference type="GO" id="GO:0008861">
    <property type="term" value="F:formate C-acetyltransferase activity"/>
    <property type="evidence" value="ECO:0007669"/>
    <property type="project" value="UniProtKB-EC"/>
</dbReference>
<feature type="modified residue" description="Glycine radical" evidence="3">
    <location>
        <position position="761"/>
    </location>
</feature>
<feature type="domain" description="PFL" evidence="5">
    <location>
        <begin position="24"/>
        <end position="657"/>
    </location>
</feature>
<dbReference type="NCBIfam" id="NF007437">
    <property type="entry name" value="PRK09983.1"/>
    <property type="match status" value="1"/>
</dbReference>
<dbReference type="Proteomes" id="UP001254770">
    <property type="component" value="Unassembled WGS sequence"/>
</dbReference>